<feature type="domain" description="Vps53 C-terminal" evidence="9">
    <location>
        <begin position="616"/>
        <end position="699"/>
    </location>
</feature>
<reference evidence="11" key="1">
    <citation type="journal article" date="2018" name="Nat. Microbiol.">
        <title>Leveraging single-cell genomics to expand the fungal tree of life.</title>
        <authorList>
            <person name="Ahrendt S.R."/>
            <person name="Quandt C.A."/>
            <person name="Ciobanu D."/>
            <person name="Clum A."/>
            <person name="Salamov A."/>
            <person name="Andreopoulos B."/>
            <person name="Cheng J.F."/>
            <person name="Woyke T."/>
            <person name="Pelin A."/>
            <person name="Henrissat B."/>
            <person name="Reynolds N.K."/>
            <person name="Benny G.L."/>
            <person name="Smith M.E."/>
            <person name="James T.Y."/>
            <person name="Grigoriev I.V."/>
        </authorList>
    </citation>
    <scope>NUCLEOTIDE SEQUENCE [LARGE SCALE GENOMIC DNA]</scope>
    <source>
        <strain evidence="11">RSA 468</strain>
    </source>
</reference>
<dbReference type="Pfam" id="PF04100">
    <property type="entry name" value="Vps53_N"/>
    <property type="match status" value="1"/>
</dbReference>
<dbReference type="GO" id="GO:0005829">
    <property type="term" value="C:cytosol"/>
    <property type="evidence" value="ECO:0007669"/>
    <property type="project" value="GOC"/>
</dbReference>
<comment type="subcellular location">
    <subcellularLocation>
        <location evidence="2">Endosome membrane</location>
        <topology evidence="2">Peripheral membrane protein</topology>
    </subcellularLocation>
    <subcellularLocation>
        <location evidence="1">Golgi apparatus</location>
        <location evidence="1">trans-Golgi network membrane</location>
        <topology evidence="1">Peripheral membrane protein</topology>
    </subcellularLocation>
</comment>
<gene>
    <name evidence="10" type="ORF">BJ085DRAFT_14861</name>
</gene>
<dbReference type="GO" id="GO:0010008">
    <property type="term" value="C:endosome membrane"/>
    <property type="evidence" value="ECO:0007669"/>
    <property type="project" value="UniProtKB-SubCell"/>
</dbReference>
<comment type="similarity">
    <text evidence="3">Belongs to the VPS53 family.</text>
</comment>
<dbReference type="STRING" id="215637.A0A4P9ZVU6"/>
<accession>A0A4P9ZVU6</accession>
<dbReference type="InterPro" id="IPR039766">
    <property type="entry name" value="Vps53"/>
</dbReference>
<dbReference type="GO" id="GO:0042147">
    <property type="term" value="P:retrograde transport, endosome to Golgi"/>
    <property type="evidence" value="ECO:0007669"/>
    <property type="project" value="InterPro"/>
</dbReference>
<keyword evidence="6" id="KW-0472">Membrane</keyword>
<evidence type="ECO:0000256" key="1">
    <source>
        <dbReference type="ARBA" id="ARBA00004150"/>
    </source>
</evidence>
<evidence type="ECO:0000259" key="9">
    <source>
        <dbReference type="Pfam" id="PF16854"/>
    </source>
</evidence>
<dbReference type="InterPro" id="IPR038260">
    <property type="entry name" value="Vps53_C_sf"/>
</dbReference>
<evidence type="ECO:0000313" key="11">
    <source>
        <dbReference type="Proteomes" id="UP000268162"/>
    </source>
</evidence>
<dbReference type="AlphaFoldDB" id="A0A4P9ZVU6"/>
<dbReference type="InterPro" id="IPR007234">
    <property type="entry name" value="Vps53_N"/>
</dbReference>
<keyword evidence="5" id="KW-0333">Golgi apparatus</keyword>
<keyword evidence="4" id="KW-0967">Endosome</keyword>
<evidence type="ECO:0000256" key="6">
    <source>
        <dbReference type="ARBA" id="ARBA00023136"/>
    </source>
</evidence>
<evidence type="ECO:0000256" key="5">
    <source>
        <dbReference type="ARBA" id="ARBA00023034"/>
    </source>
</evidence>
<organism evidence="10 11">
    <name type="scientific">Dimargaris cristalligena</name>
    <dbReference type="NCBI Taxonomy" id="215637"/>
    <lineage>
        <taxon>Eukaryota</taxon>
        <taxon>Fungi</taxon>
        <taxon>Fungi incertae sedis</taxon>
        <taxon>Zoopagomycota</taxon>
        <taxon>Kickxellomycotina</taxon>
        <taxon>Dimargaritomycetes</taxon>
        <taxon>Dimargaritales</taxon>
        <taxon>Dimargaritaceae</taxon>
        <taxon>Dimargaris</taxon>
    </lineage>
</organism>
<dbReference type="InterPro" id="IPR031745">
    <property type="entry name" value="Vps53_C"/>
</dbReference>
<name>A0A4P9ZVU6_9FUNG</name>
<evidence type="ECO:0000256" key="2">
    <source>
        <dbReference type="ARBA" id="ARBA00004481"/>
    </source>
</evidence>
<evidence type="ECO:0000256" key="7">
    <source>
        <dbReference type="SAM" id="MobiDB-lite"/>
    </source>
</evidence>
<dbReference type="EMBL" id="ML002597">
    <property type="protein sequence ID" value="RKP36770.1"/>
    <property type="molecule type" value="Genomic_DNA"/>
</dbReference>
<feature type="domain" description="Vps53 N-terminal" evidence="8">
    <location>
        <begin position="15"/>
        <end position="393"/>
    </location>
</feature>
<proteinExistence type="inferred from homology"/>
<evidence type="ECO:0000259" key="8">
    <source>
        <dbReference type="Pfam" id="PF04100"/>
    </source>
</evidence>
<evidence type="ECO:0000313" key="10">
    <source>
        <dbReference type="EMBL" id="RKP36770.1"/>
    </source>
</evidence>
<dbReference type="Proteomes" id="UP000268162">
    <property type="component" value="Unassembled WGS sequence"/>
</dbReference>
<evidence type="ECO:0000256" key="4">
    <source>
        <dbReference type="ARBA" id="ARBA00022753"/>
    </source>
</evidence>
<dbReference type="Pfam" id="PF16854">
    <property type="entry name" value="VPS53_C"/>
    <property type="match status" value="1"/>
</dbReference>
<dbReference type="PANTHER" id="PTHR12820">
    <property type="entry name" value="VACUOLAR SORTING PROTEIN 53"/>
    <property type="match status" value="1"/>
</dbReference>
<dbReference type="GO" id="GO:0000938">
    <property type="term" value="C:GARP complex"/>
    <property type="evidence" value="ECO:0007669"/>
    <property type="project" value="InterPro"/>
</dbReference>
<dbReference type="Gene3D" id="1.10.357.110">
    <property type="entry name" value="Vacuolar protein sorting-associated protein 53, C-terminus"/>
    <property type="match status" value="1"/>
</dbReference>
<keyword evidence="11" id="KW-1185">Reference proteome</keyword>
<sequence>MASPPGSSALDSEHFPTVDCVNTLFPNEMALWGLDTVSDNIKAHIDQTDSQIQQVMRTQVDTEQQSIQEVQRTQLSIQELYRLISEMKQRAELSQGTVLNITQDIKSLDNAKRNLIAAITVLKRMHMLSTATDQLRIICDNGHYKEASHLLLAVQELQEYFVSYNRIPEVVTLSRRIDTLKRNLAQRIRQDFEVAFNDQGVCTGDKAQLKDACEIMDLLASPEKDRIRSTYCANQLLPYSAIFQPSDEMASLENVSRRYAWLRRVLRTHDEEHAAIFPASWHMGELMCHQFAELTRKQLTDQIVASGKDLDVPSLLRAMQLTLSFEKQLERRFQVPANPATGDPSTFEADSTPESPRSSFARCISSCFEPYLHLYIESEETKINALIDNFKAKSIHSEEDSSISVLSSSTDLLYFYRESLARCSSFSTGQPLLDLVQVFARGLHLYTSEILMGKLPKLYTVDERRPMSHDELTQVCLIINTADYCLSSTAQLEKKLVATIDPAMRDHIQLGPQRDAFFNTIHASIKSLIRGIESCCESAFSAMLKIPWGTLESVGDQSDYVTMVIATLRLCVGVIRRSLTNGRYIRTFCDKFVESFTGKYLTTLQRCRQISEVGAEQMLLDIQATKTILLEMPSMGMDNPPPPPSLFVKLVNKGVSRIEAILKAILAPQEPISAMVDNFLLLFPDATLGGFQVVLDLKASHLFILWLFDPPFTKII</sequence>
<protein>
    <submittedName>
        <fullName evidence="10">Vacuolar protein sorting 53</fullName>
    </submittedName>
</protein>
<feature type="region of interest" description="Disordered" evidence="7">
    <location>
        <begin position="336"/>
        <end position="355"/>
    </location>
</feature>
<evidence type="ECO:0000256" key="3">
    <source>
        <dbReference type="ARBA" id="ARBA00008628"/>
    </source>
</evidence>
<dbReference type="PANTHER" id="PTHR12820:SF0">
    <property type="entry name" value="VACUOLAR PROTEIN SORTING-ASSOCIATED PROTEIN 53 HOMOLOG"/>
    <property type="match status" value="1"/>
</dbReference>